<dbReference type="EMBL" id="QZAL01000214">
    <property type="protein sequence ID" value="THW33323.1"/>
    <property type="molecule type" value="Genomic_DNA"/>
</dbReference>
<dbReference type="GO" id="GO:0008757">
    <property type="term" value="F:S-adenosylmethionine-dependent methyltransferase activity"/>
    <property type="evidence" value="ECO:0007669"/>
    <property type="project" value="UniProtKB-ARBA"/>
</dbReference>
<dbReference type="AlphaFoldDB" id="A0A4S8X2D7"/>
<dbReference type="GO" id="GO:0005737">
    <property type="term" value="C:cytoplasm"/>
    <property type="evidence" value="ECO:0007669"/>
    <property type="project" value="TreeGrafter"/>
</dbReference>
<dbReference type="Pfam" id="PF10294">
    <property type="entry name" value="Methyltransf_16"/>
    <property type="match status" value="1"/>
</dbReference>
<dbReference type="InterPro" id="IPR019410">
    <property type="entry name" value="Methyltransf_16"/>
</dbReference>
<dbReference type="SUPFAM" id="SSF53335">
    <property type="entry name" value="S-adenosyl-L-methionine-dependent methyltransferases"/>
    <property type="match status" value="1"/>
</dbReference>
<gene>
    <name evidence="2" type="ORF">D6D20_09598</name>
    <name evidence="1" type="ORF">D6D22_09179</name>
</gene>
<proteinExistence type="predicted"/>
<protein>
    <recommendedName>
        <fullName evidence="5">S-adenosyl-L-methionine-dependent methyltransferase</fullName>
    </recommendedName>
</protein>
<dbReference type="InterPro" id="IPR029063">
    <property type="entry name" value="SAM-dependent_MTases_sf"/>
</dbReference>
<dbReference type="EMBL" id="QZAN01000198">
    <property type="protein sequence ID" value="THW55269.1"/>
    <property type="molecule type" value="Genomic_DNA"/>
</dbReference>
<dbReference type="Gene3D" id="3.40.50.150">
    <property type="entry name" value="Vaccinia Virus protein VP39"/>
    <property type="match status" value="1"/>
</dbReference>
<evidence type="ECO:0000313" key="3">
    <source>
        <dbReference type="Proteomes" id="UP000310421"/>
    </source>
</evidence>
<dbReference type="PANTHER" id="PTHR14614">
    <property type="entry name" value="HEPATOCELLULAR CARCINOMA-ASSOCIATED ANTIGEN"/>
    <property type="match status" value="1"/>
</dbReference>
<dbReference type="Proteomes" id="UP000310687">
    <property type="component" value="Unassembled WGS sequence"/>
</dbReference>
<name>A0A4S8X2D7_AURPU</name>
<organism evidence="1 4">
    <name type="scientific">Aureobasidium pullulans</name>
    <name type="common">Black yeast</name>
    <name type="synonym">Pullularia pullulans</name>
    <dbReference type="NCBI Taxonomy" id="5580"/>
    <lineage>
        <taxon>Eukaryota</taxon>
        <taxon>Fungi</taxon>
        <taxon>Dikarya</taxon>
        <taxon>Ascomycota</taxon>
        <taxon>Pezizomycotina</taxon>
        <taxon>Dothideomycetes</taxon>
        <taxon>Dothideomycetidae</taxon>
        <taxon>Dothideales</taxon>
        <taxon>Saccotheciaceae</taxon>
        <taxon>Aureobasidium</taxon>
    </lineage>
</organism>
<evidence type="ECO:0000313" key="4">
    <source>
        <dbReference type="Proteomes" id="UP000310687"/>
    </source>
</evidence>
<dbReference type="Proteomes" id="UP000310421">
    <property type="component" value="Unassembled WGS sequence"/>
</dbReference>
<comment type="caution">
    <text evidence="1">The sequence shown here is derived from an EMBL/GenBank/DDBJ whole genome shotgun (WGS) entry which is preliminary data.</text>
</comment>
<evidence type="ECO:0000313" key="1">
    <source>
        <dbReference type="EMBL" id="THW33323.1"/>
    </source>
</evidence>
<reference evidence="3 4" key="1">
    <citation type="submission" date="2018-10" db="EMBL/GenBank/DDBJ databases">
        <title>Fifty Aureobasidium pullulans genomes reveal a recombining polyextremotolerant generalist.</title>
        <authorList>
            <person name="Gostincar C."/>
            <person name="Turk M."/>
            <person name="Zajc J."/>
            <person name="Gunde-Cimerman N."/>
        </authorList>
    </citation>
    <scope>NUCLEOTIDE SEQUENCE [LARGE SCALE GENOMIC DNA]</scope>
    <source>
        <strain evidence="2 3">EXF-10751</strain>
        <strain evidence="1 4">EXF-11013</strain>
    </source>
</reference>
<accession>A0A4S8X2D7</accession>
<evidence type="ECO:0008006" key="5">
    <source>
        <dbReference type="Google" id="ProtNLM"/>
    </source>
</evidence>
<evidence type="ECO:0000313" key="2">
    <source>
        <dbReference type="EMBL" id="THW55269.1"/>
    </source>
</evidence>
<sequence>MTQGSLSEEALRQIRLFRRQYLQLLDAQNLAWPSSETLRSSQAQEWIYEHLFQTDDVSHFLPPERYRLLILKPLMSKIENSIVDPEEDEISDNLMSTLAELMFSPMPDDATAAQQRNWVTYTPLSKDSPSLDKEPELKLLENRAVISGAGTTGLRTWEAALHLSSYLISTPELIASIKGKRVIELGAGTGLLSILCASHLGASQVVATDGDEGVVQALHENAAFNDVKDAMDIGVLWWGRALKGSWMFEKDPSFSCDLVLGADVTYDKAVIPALVSTMRDMFEVWPHVQIIISATIRNSDTFAAFEYACAHNEFNVHEVDYPLIPMEQQTSLFHSTAVPIKIFSITAPAKQRDPYAI</sequence>
<dbReference type="PANTHER" id="PTHR14614:SF130">
    <property type="entry name" value="PROTEIN-LYSINE N-METHYLTRANSFERASE EEF2KMT"/>
    <property type="match status" value="1"/>
</dbReference>